<dbReference type="CDD" id="cd02679">
    <property type="entry name" value="MIT_spastin"/>
    <property type="match status" value="1"/>
</dbReference>
<sequence>MKRTKAGIAHMKLKWGSIPKPIGGRRRSALAQGDLGDGQGPILKGHHSWAFIYHSRSPSPQTRQILAVFPEAFNQNLSSDLSRMGGGSNRRHVDRITLKSTSLSRHLDNRPPHELTKELILPKSSTSKSTPCVDSLKSTSSKKTNNRRLLTSRDVKAPYPLMDKEESCDDSAVEGDGPTGVFLTFQVSQPGHFGYFNPFSSSLSRTDLSVGGSTPETLPMLSSCWCYCGLAAVQRRFKQSGVKKPPGHFRSISDGDEFQTRALIIKQRNAQFSGETVMSFLKEIIGNFSSIFSDSVQSQQSSSSTTTGGGAMDGEGGVSTGNERTAYKLKGYFELAKEEIAKAVRAEEWGLPDDAIARYLNAQRILTEAISTPVPSYISSSELEKVKSYRQKISKWQGQVAERLQTLSQRTGISPEIKVWTALTDV</sequence>
<dbReference type="Gene3D" id="1.20.58.80">
    <property type="entry name" value="Phosphotransferase system, lactose/cellobiose-type IIA subunit"/>
    <property type="match status" value="1"/>
</dbReference>
<evidence type="ECO:0000259" key="2">
    <source>
        <dbReference type="SMART" id="SM00745"/>
    </source>
</evidence>
<organism evidence="3 4">
    <name type="scientific">Striga asiatica</name>
    <name type="common">Asiatic witchweed</name>
    <name type="synonym">Buchnera asiatica</name>
    <dbReference type="NCBI Taxonomy" id="4170"/>
    <lineage>
        <taxon>Eukaryota</taxon>
        <taxon>Viridiplantae</taxon>
        <taxon>Streptophyta</taxon>
        <taxon>Embryophyta</taxon>
        <taxon>Tracheophyta</taxon>
        <taxon>Spermatophyta</taxon>
        <taxon>Magnoliopsida</taxon>
        <taxon>eudicotyledons</taxon>
        <taxon>Gunneridae</taxon>
        <taxon>Pentapetalae</taxon>
        <taxon>asterids</taxon>
        <taxon>lamiids</taxon>
        <taxon>Lamiales</taxon>
        <taxon>Orobanchaceae</taxon>
        <taxon>Buchnereae</taxon>
        <taxon>Striga</taxon>
    </lineage>
</organism>
<evidence type="ECO:0000313" key="3">
    <source>
        <dbReference type="EMBL" id="GER31266.1"/>
    </source>
</evidence>
<dbReference type="Proteomes" id="UP000325081">
    <property type="component" value="Unassembled WGS sequence"/>
</dbReference>
<keyword evidence="4" id="KW-1185">Reference proteome</keyword>
<feature type="compositionally biased region" description="Polar residues" evidence="1">
    <location>
        <begin position="123"/>
        <end position="132"/>
    </location>
</feature>
<gene>
    <name evidence="3" type="ORF">STAS_07256</name>
</gene>
<dbReference type="EMBL" id="BKCP01004439">
    <property type="protein sequence ID" value="GER31266.1"/>
    <property type="molecule type" value="Genomic_DNA"/>
</dbReference>
<feature type="region of interest" description="Disordered" evidence="1">
    <location>
        <begin position="299"/>
        <end position="320"/>
    </location>
</feature>
<reference evidence="4" key="1">
    <citation type="journal article" date="2019" name="Curr. Biol.">
        <title>Genome Sequence of Striga asiatica Provides Insight into the Evolution of Plant Parasitism.</title>
        <authorList>
            <person name="Yoshida S."/>
            <person name="Kim S."/>
            <person name="Wafula E.K."/>
            <person name="Tanskanen J."/>
            <person name="Kim Y.M."/>
            <person name="Honaas L."/>
            <person name="Yang Z."/>
            <person name="Spallek T."/>
            <person name="Conn C.E."/>
            <person name="Ichihashi Y."/>
            <person name="Cheong K."/>
            <person name="Cui S."/>
            <person name="Der J.P."/>
            <person name="Gundlach H."/>
            <person name="Jiao Y."/>
            <person name="Hori C."/>
            <person name="Ishida J.K."/>
            <person name="Kasahara H."/>
            <person name="Kiba T."/>
            <person name="Kim M.S."/>
            <person name="Koo N."/>
            <person name="Laohavisit A."/>
            <person name="Lee Y.H."/>
            <person name="Lumba S."/>
            <person name="McCourt P."/>
            <person name="Mortimer J.C."/>
            <person name="Mutuku J.M."/>
            <person name="Nomura T."/>
            <person name="Sasaki-Sekimoto Y."/>
            <person name="Seto Y."/>
            <person name="Wang Y."/>
            <person name="Wakatake T."/>
            <person name="Sakakibara H."/>
            <person name="Demura T."/>
            <person name="Yamaguchi S."/>
            <person name="Yoneyama K."/>
            <person name="Manabe R.I."/>
            <person name="Nelson D.C."/>
            <person name="Schulman A.H."/>
            <person name="Timko M.P."/>
            <person name="dePamphilis C.W."/>
            <person name="Choi D."/>
            <person name="Shirasu K."/>
        </authorList>
    </citation>
    <scope>NUCLEOTIDE SEQUENCE [LARGE SCALE GENOMIC DNA]</scope>
    <source>
        <strain evidence="4">cv. UVA1</strain>
    </source>
</reference>
<dbReference type="FunFam" id="1.20.58.80:FF:000019">
    <property type="entry name" value="AAA-type ATPase family protein"/>
    <property type="match status" value="1"/>
</dbReference>
<name>A0A5A7PFD0_STRAF</name>
<dbReference type="AlphaFoldDB" id="A0A5A7PFD0"/>
<comment type="caution">
    <text evidence="3">The sequence shown here is derived from an EMBL/GenBank/DDBJ whole genome shotgun (WGS) entry which is preliminary data.</text>
</comment>
<feature type="compositionally biased region" description="Gly residues" evidence="1">
    <location>
        <begin position="307"/>
        <end position="319"/>
    </location>
</feature>
<protein>
    <submittedName>
        <fullName evidence="3">AAA-type ATPase family protein</fullName>
    </submittedName>
</protein>
<accession>A0A5A7PFD0</accession>
<dbReference type="SMART" id="SM00745">
    <property type="entry name" value="MIT"/>
    <property type="match status" value="1"/>
</dbReference>
<dbReference type="OrthoDB" id="10251136at2759"/>
<dbReference type="InterPro" id="IPR007330">
    <property type="entry name" value="MIT_dom"/>
</dbReference>
<proteinExistence type="predicted"/>
<feature type="region of interest" description="Disordered" evidence="1">
    <location>
        <begin position="120"/>
        <end position="146"/>
    </location>
</feature>
<evidence type="ECO:0000256" key="1">
    <source>
        <dbReference type="SAM" id="MobiDB-lite"/>
    </source>
</evidence>
<feature type="domain" description="MIT" evidence="2">
    <location>
        <begin position="329"/>
        <end position="406"/>
    </location>
</feature>
<evidence type="ECO:0000313" key="4">
    <source>
        <dbReference type="Proteomes" id="UP000325081"/>
    </source>
</evidence>